<evidence type="ECO:0000259" key="8">
    <source>
        <dbReference type="Pfam" id="PF22624"/>
    </source>
</evidence>
<dbReference type="Gene3D" id="3.90.470.20">
    <property type="entry name" value="4'-phosphopantetheinyl transferase domain"/>
    <property type="match status" value="2"/>
</dbReference>
<organism evidence="9 10">
    <name type="scientific">Paenibacillus macquariensis</name>
    <dbReference type="NCBI Taxonomy" id="948756"/>
    <lineage>
        <taxon>Bacteria</taxon>
        <taxon>Bacillati</taxon>
        <taxon>Bacillota</taxon>
        <taxon>Bacilli</taxon>
        <taxon>Bacillales</taxon>
        <taxon>Paenibacillaceae</taxon>
        <taxon>Paenibacillus</taxon>
    </lineage>
</organism>
<dbReference type="GO" id="GO:0016740">
    <property type="term" value="F:transferase activity"/>
    <property type="evidence" value="ECO:0007669"/>
    <property type="project" value="UniProtKB-KW"/>
</dbReference>
<keyword evidence="6" id="KW-0045">Antibiotic biosynthesis</keyword>
<keyword evidence="3 9" id="KW-0808">Transferase</keyword>
<evidence type="ECO:0000313" key="10">
    <source>
        <dbReference type="Proteomes" id="UP000186666"/>
    </source>
</evidence>
<evidence type="ECO:0000256" key="5">
    <source>
        <dbReference type="ARBA" id="ARBA00022842"/>
    </source>
</evidence>
<dbReference type="InterPro" id="IPR004568">
    <property type="entry name" value="Ppantetheine-prot_Trfase_dom"/>
</dbReference>
<accession>A0ABY1KGV5</accession>
<dbReference type="InterPro" id="IPR055066">
    <property type="entry name" value="AASDHPPT_N"/>
</dbReference>
<comment type="cofactor">
    <cofactor evidence="1">
        <name>Mg(2+)</name>
        <dbReference type="ChEBI" id="CHEBI:18420"/>
    </cofactor>
</comment>
<keyword evidence="5" id="KW-0460">Magnesium</keyword>
<dbReference type="PANTHER" id="PTHR12215:SF10">
    <property type="entry name" value="L-AMINOADIPATE-SEMIALDEHYDE DEHYDROGENASE-PHOSPHOPANTETHEINYL TRANSFERASE"/>
    <property type="match status" value="1"/>
</dbReference>
<dbReference type="PANTHER" id="PTHR12215">
    <property type="entry name" value="PHOSPHOPANTETHEINE TRANSFERASE"/>
    <property type="match status" value="1"/>
</dbReference>
<comment type="similarity">
    <text evidence="2">Belongs to the P-Pant transferase superfamily. Gsp/Sfp/HetI/AcpT family.</text>
</comment>
<dbReference type="InterPro" id="IPR050559">
    <property type="entry name" value="P-Pant_transferase_sf"/>
</dbReference>
<keyword evidence="10" id="KW-1185">Reference proteome</keyword>
<comment type="caution">
    <text evidence="9">The sequence shown here is derived from an EMBL/GenBank/DDBJ whole genome shotgun (WGS) entry which is preliminary data.</text>
</comment>
<evidence type="ECO:0000313" key="9">
    <source>
        <dbReference type="EMBL" id="SIR70045.1"/>
    </source>
</evidence>
<sequence length="231" mass="26812">MEIFAVNLIGLPDEHTLSALMSLVPKEVNQKLKRFKKKEDYYRSLAAELLIRVTIAKKTHLKNRNIHFGNSNNGKPYLIEFDFDFNLSHSGIWVVCAIDETPIGIDIEEIKPIDLEIAKRFFSYNEWVHLISIPEEEKLDHFYDLWTLKESYIKNIGLGLSIPLHLISFTVNGEDIGFENRHTSEIRYFKQYHVDDQYKLSVCAYGGNFPEEISIGSFEQLIQDSLVLLNE</sequence>
<evidence type="ECO:0000259" key="7">
    <source>
        <dbReference type="Pfam" id="PF01648"/>
    </source>
</evidence>
<dbReference type="EMBL" id="FTNK01000036">
    <property type="protein sequence ID" value="SIR70045.1"/>
    <property type="molecule type" value="Genomic_DNA"/>
</dbReference>
<dbReference type="SUPFAM" id="SSF56214">
    <property type="entry name" value="4'-phosphopantetheinyl transferase"/>
    <property type="match status" value="2"/>
</dbReference>
<dbReference type="Proteomes" id="UP000186666">
    <property type="component" value="Unassembled WGS sequence"/>
</dbReference>
<dbReference type="InterPro" id="IPR008278">
    <property type="entry name" value="4-PPantetheinyl_Trfase_dom"/>
</dbReference>
<dbReference type="Pfam" id="PF22624">
    <property type="entry name" value="AASDHPPT_N"/>
    <property type="match status" value="1"/>
</dbReference>
<evidence type="ECO:0000256" key="2">
    <source>
        <dbReference type="ARBA" id="ARBA00010990"/>
    </source>
</evidence>
<evidence type="ECO:0000256" key="6">
    <source>
        <dbReference type="ARBA" id="ARBA00023194"/>
    </source>
</evidence>
<dbReference type="InterPro" id="IPR037143">
    <property type="entry name" value="4-PPantetheinyl_Trfase_dom_sf"/>
</dbReference>
<evidence type="ECO:0000256" key="4">
    <source>
        <dbReference type="ARBA" id="ARBA00022723"/>
    </source>
</evidence>
<protein>
    <submittedName>
        <fullName evidence="9">4'-phosphopantetheinyl transferase</fullName>
    </submittedName>
</protein>
<evidence type="ECO:0000256" key="1">
    <source>
        <dbReference type="ARBA" id="ARBA00001946"/>
    </source>
</evidence>
<feature type="domain" description="4'-phosphopantetheinyl transferase" evidence="7">
    <location>
        <begin position="102"/>
        <end position="203"/>
    </location>
</feature>
<evidence type="ECO:0000256" key="3">
    <source>
        <dbReference type="ARBA" id="ARBA00022679"/>
    </source>
</evidence>
<feature type="domain" description="4'-phosphopantetheinyl transferase N-terminal" evidence="8">
    <location>
        <begin position="12"/>
        <end position="98"/>
    </location>
</feature>
<name>A0ABY1KGV5_9BACL</name>
<proteinExistence type="inferred from homology"/>
<keyword evidence="4" id="KW-0479">Metal-binding</keyword>
<gene>
    <name evidence="9" type="ORF">SAMN05421578_13627</name>
</gene>
<dbReference type="Pfam" id="PF01648">
    <property type="entry name" value="ACPS"/>
    <property type="match status" value="1"/>
</dbReference>
<dbReference type="RefSeq" id="WP_082867291.1">
    <property type="nucleotide sequence ID" value="NZ_FTNK01000036.1"/>
</dbReference>
<dbReference type="NCBIfam" id="TIGR00556">
    <property type="entry name" value="pantethn_trn"/>
    <property type="match status" value="1"/>
</dbReference>
<reference evidence="9 10" key="1">
    <citation type="submission" date="2017-01" db="EMBL/GenBank/DDBJ databases">
        <authorList>
            <person name="Varghese N."/>
            <person name="Submissions S."/>
        </authorList>
    </citation>
    <scope>NUCLEOTIDE SEQUENCE [LARGE SCALE GENOMIC DNA]</scope>
    <source>
        <strain evidence="9 10">ATCC 23464</strain>
    </source>
</reference>